<evidence type="ECO:0000256" key="3">
    <source>
        <dbReference type="ARBA" id="ARBA00022692"/>
    </source>
</evidence>
<feature type="domain" description="EamA" evidence="7">
    <location>
        <begin position="15"/>
        <end position="143"/>
    </location>
</feature>
<feature type="transmembrane region" description="Helical" evidence="6">
    <location>
        <begin position="254"/>
        <end position="273"/>
    </location>
</feature>
<keyword evidence="3 6" id="KW-0812">Transmembrane</keyword>
<feature type="transmembrane region" description="Helical" evidence="6">
    <location>
        <begin position="43"/>
        <end position="60"/>
    </location>
</feature>
<dbReference type="EMBL" id="JMIH01000022">
    <property type="protein sequence ID" value="KEO73283.1"/>
    <property type="molecule type" value="Genomic_DNA"/>
</dbReference>
<evidence type="ECO:0000256" key="1">
    <source>
        <dbReference type="ARBA" id="ARBA00004141"/>
    </source>
</evidence>
<evidence type="ECO:0000256" key="2">
    <source>
        <dbReference type="ARBA" id="ARBA00007362"/>
    </source>
</evidence>
<evidence type="ECO:0000313" key="9">
    <source>
        <dbReference type="Proteomes" id="UP000027821"/>
    </source>
</evidence>
<feature type="transmembrane region" description="Helical" evidence="6">
    <location>
        <begin position="127"/>
        <end position="145"/>
    </location>
</feature>
<keyword evidence="4 6" id="KW-1133">Transmembrane helix</keyword>
<dbReference type="STRING" id="1048983.EL17_13115"/>
<evidence type="ECO:0000259" key="7">
    <source>
        <dbReference type="Pfam" id="PF00892"/>
    </source>
</evidence>
<keyword evidence="9" id="KW-1185">Reference proteome</keyword>
<dbReference type="eggNOG" id="COG0697">
    <property type="taxonomic scope" value="Bacteria"/>
</dbReference>
<dbReference type="OrthoDB" id="1117213at2"/>
<dbReference type="InterPro" id="IPR050638">
    <property type="entry name" value="AA-Vitamin_Transporters"/>
</dbReference>
<organism evidence="8 9">
    <name type="scientific">Anditalea andensis</name>
    <dbReference type="NCBI Taxonomy" id="1048983"/>
    <lineage>
        <taxon>Bacteria</taxon>
        <taxon>Pseudomonadati</taxon>
        <taxon>Bacteroidota</taxon>
        <taxon>Cytophagia</taxon>
        <taxon>Cytophagales</taxon>
        <taxon>Cytophagaceae</taxon>
        <taxon>Anditalea</taxon>
    </lineage>
</organism>
<keyword evidence="5 6" id="KW-0472">Membrane</keyword>
<dbReference type="Pfam" id="PF00892">
    <property type="entry name" value="EamA"/>
    <property type="match status" value="2"/>
</dbReference>
<feature type="transmembrane region" description="Helical" evidence="6">
    <location>
        <begin position="72"/>
        <end position="90"/>
    </location>
</feature>
<feature type="transmembrane region" description="Helical" evidence="6">
    <location>
        <begin position="190"/>
        <end position="210"/>
    </location>
</feature>
<feature type="transmembrane region" description="Helical" evidence="6">
    <location>
        <begin position="279"/>
        <end position="296"/>
    </location>
</feature>
<gene>
    <name evidence="8" type="ORF">EL17_13115</name>
</gene>
<name>A0A074L081_9BACT</name>
<dbReference type="AlphaFoldDB" id="A0A074L081"/>
<evidence type="ECO:0000256" key="5">
    <source>
        <dbReference type="ARBA" id="ARBA00023136"/>
    </source>
</evidence>
<feature type="transmembrane region" description="Helical" evidence="6">
    <location>
        <begin position="12"/>
        <end position="31"/>
    </location>
</feature>
<feature type="transmembrane region" description="Helical" evidence="6">
    <location>
        <begin position="102"/>
        <end position="120"/>
    </location>
</feature>
<dbReference type="Proteomes" id="UP000027821">
    <property type="component" value="Unassembled WGS sequence"/>
</dbReference>
<feature type="transmembrane region" description="Helical" evidence="6">
    <location>
        <begin position="222"/>
        <end position="247"/>
    </location>
</feature>
<dbReference type="SUPFAM" id="SSF103481">
    <property type="entry name" value="Multidrug resistance efflux transporter EmrE"/>
    <property type="match status" value="2"/>
</dbReference>
<protein>
    <submittedName>
        <fullName evidence="8">Permease</fullName>
    </submittedName>
</protein>
<sequence length="312" mass="33827">MNQDIRKEGALKSWLFLVLLALIWGSSFILIKRGLLVFSPGEVGAYRIVSAGLVLVPLSVSKLKNLNRRQVGNLIIVGFVGSFIPAFLFAKAQTQLSSSLTGVLNALTPLCVVMVGAVFFKSRITRRNAFGLLIAFIGVGILITVREGGGLGTFAQINAYAFLVLLATLCYGINLNIIKYWFVALKPVEITAISLLMVLPLASLYLFLFTDFSFKLVHVEGGYLAAGYITILGVVGTAIALILFNILVKIATPVFASSVTYLIPIVAVLWGVWDGEVLLMGHYIGISVVIFGVWIGNRNARARITNSNIENK</sequence>
<dbReference type="InterPro" id="IPR000620">
    <property type="entry name" value="EamA_dom"/>
</dbReference>
<accession>A0A074L081</accession>
<comment type="similarity">
    <text evidence="2">Belongs to the EamA transporter family.</text>
</comment>
<evidence type="ECO:0000256" key="6">
    <source>
        <dbReference type="SAM" id="Phobius"/>
    </source>
</evidence>
<dbReference type="InterPro" id="IPR037185">
    <property type="entry name" value="EmrE-like"/>
</dbReference>
<dbReference type="PANTHER" id="PTHR32322:SF2">
    <property type="entry name" value="EAMA DOMAIN-CONTAINING PROTEIN"/>
    <property type="match status" value="1"/>
</dbReference>
<evidence type="ECO:0000256" key="4">
    <source>
        <dbReference type="ARBA" id="ARBA00022989"/>
    </source>
</evidence>
<dbReference type="RefSeq" id="WP_035075096.1">
    <property type="nucleotide sequence ID" value="NZ_JMIH01000022.1"/>
</dbReference>
<feature type="transmembrane region" description="Helical" evidence="6">
    <location>
        <begin position="157"/>
        <end position="178"/>
    </location>
</feature>
<evidence type="ECO:0000313" key="8">
    <source>
        <dbReference type="EMBL" id="KEO73283.1"/>
    </source>
</evidence>
<dbReference type="PANTHER" id="PTHR32322">
    <property type="entry name" value="INNER MEMBRANE TRANSPORTER"/>
    <property type="match status" value="1"/>
</dbReference>
<dbReference type="GO" id="GO:0016020">
    <property type="term" value="C:membrane"/>
    <property type="evidence" value="ECO:0007669"/>
    <property type="project" value="UniProtKB-SubCell"/>
</dbReference>
<comment type="subcellular location">
    <subcellularLocation>
        <location evidence="1">Membrane</location>
        <topology evidence="1">Multi-pass membrane protein</topology>
    </subcellularLocation>
</comment>
<feature type="domain" description="EamA" evidence="7">
    <location>
        <begin position="161"/>
        <end position="295"/>
    </location>
</feature>
<proteinExistence type="inferred from homology"/>
<comment type="caution">
    <text evidence="8">The sequence shown here is derived from an EMBL/GenBank/DDBJ whole genome shotgun (WGS) entry which is preliminary data.</text>
</comment>
<reference evidence="8 9" key="1">
    <citation type="submission" date="2014-04" db="EMBL/GenBank/DDBJ databases">
        <title>Characterization and application of a salt tolerant electro-active bacterium.</title>
        <authorList>
            <person name="Yang L."/>
            <person name="Wei S."/>
            <person name="Tay Q.X.M."/>
        </authorList>
    </citation>
    <scope>NUCLEOTIDE SEQUENCE [LARGE SCALE GENOMIC DNA]</scope>
    <source>
        <strain evidence="8 9">LY1</strain>
    </source>
</reference>